<dbReference type="Pfam" id="PF09243">
    <property type="entry name" value="Rsm22"/>
    <property type="match status" value="2"/>
</dbReference>
<dbReference type="InterPro" id="IPR015324">
    <property type="entry name" value="Ribosomal_Rsm22-like"/>
</dbReference>
<keyword evidence="4" id="KW-0408">Iron</keyword>
<keyword evidence="8" id="KW-0489">Methyltransferase</keyword>
<dbReference type="GO" id="GO:0008168">
    <property type="term" value="F:methyltransferase activity"/>
    <property type="evidence" value="ECO:0007669"/>
    <property type="project" value="UniProtKB-KW"/>
</dbReference>
<dbReference type="InterPro" id="IPR052571">
    <property type="entry name" value="Mt_RNA_Methyltransferase"/>
</dbReference>
<dbReference type="GO" id="GO:0046872">
    <property type="term" value="F:metal ion binding"/>
    <property type="evidence" value="ECO:0007669"/>
    <property type="project" value="UniProtKB-KW"/>
</dbReference>
<dbReference type="AlphaFoldDB" id="A0A317YMD7"/>
<keyword evidence="5" id="KW-0411">Iron-sulfur</keyword>
<dbReference type="EMBL" id="NCVQ01000001">
    <property type="protein sequence ID" value="PWZ58922.1"/>
    <property type="molecule type" value="Genomic_DNA"/>
</dbReference>
<keyword evidence="6" id="KW-0496">Mitochondrion</keyword>
<dbReference type="GO" id="GO:0006412">
    <property type="term" value="P:translation"/>
    <property type="evidence" value="ECO:0007669"/>
    <property type="project" value="InterPro"/>
</dbReference>
<comment type="subcellular location">
    <subcellularLocation>
        <location evidence="1">Mitochondrion</location>
    </subcellularLocation>
</comment>
<accession>A0A317YJX8</accession>
<gene>
    <name evidence="8" type="ORF">Zm00014a_025668</name>
</gene>
<dbReference type="ExpressionAtlas" id="A0A317YMD7">
    <property type="expression patterns" value="baseline and differential"/>
</dbReference>
<keyword evidence="8" id="KW-0808">Transferase</keyword>
<dbReference type="Proteomes" id="UP000251960">
    <property type="component" value="Chromosome 1"/>
</dbReference>
<dbReference type="SUPFAM" id="SSF53335">
    <property type="entry name" value="S-adenosyl-L-methionine-dependent methyltransferases"/>
    <property type="match status" value="1"/>
</dbReference>
<evidence type="ECO:0000256" key="5">
    <source>
        <dbReference type="ARBA" id="ARBA00023014"/>
    </source>
</evidence>
<reference evidence="8" key="1">
    <citation type="journal article" date="2018" name="Nat. Genet.">
        <title>Extensive intraspecific gene order and gene structural variations between Mo17 and other maize genomes.</title>
        <authorList>
            <person name="Sun S."/>
            <person name="Zhou Y."/>
            <person name="Chen J."/>
            <person name="Shi J."/>
            <person name="Zhao H."/>
            <person name="Zhao H."/>
            <person name="Song W."/>
            <person name="Zhang M."/>
            <person name="Cui Y."/>
            <person name="Dong X."/>
            <person name="Liu H."/>
            <person name="Ma X."/>
            <person name="Jiao Y."/>
            <person name="Wang B."/>
            <person name="Wei X."/>
            <person name="Stein J.C."/>
            <person name="Glaubitz J.C."/>
            <person name="Lu F."/>
            <person name="Yu G."/>
            <person name="Liang C."/>
            <person name="Fengler K."/>
            <person name="Li B."/>
            <person name="Rafalski A."/>
            <person name="Schnable P.S."/>
            <person name="Ware D.H."/>
            <person name="Buckler E.S."/>
            <person name="Lai J."/>
        </authorList>
    </citation>
    <scope>NUCLEOTIDE SEQUENCE [LARGE SCALE GENOMIC DNA]</scope>
    <source>
        <tissue evidence="8">Seedling</tissue>
    </source>
</reference>
<dbReference type="PANTHER" id="PTHR13184:SF5">
    <property type="entry name" value="METHYLTRANSFERASE-LIKE PROTEIN 17, MITOCHONDRIAL"/>
    <property type="match status" value="1"/>
</dbReference>
<evidence type="ECO:0000256" key="4">
    <source>
        <dbReference type="ARBA" id="ARBA00023004"/>
    </source>
</evidence>
<dbReference type="GO" id="GO:0051536">
    <property type="term" value="F:iron-sulfur cluster binding"/>
    <property type="evidence" value="ECO:0007669"/>
    <property type="project" value="UniProtKB-KW"/>
</dbReference>
<dbReference type="GO" id="GO:0005739">
    <property type="term" value="C:mitochondrion"/>
    <property type="evidence" value="ECO:0007669"/>
    <property type="project" value="UniProtKB-SubCell"/>
</dbReference>
<keyword evidence="2" id="KW-0479">Metal-binding</keyword>
<evidence type="ECO:0000256" key="7">
    <source>
        <dbReference type="ARBA" id="ARBA00045681"/>
    </source>
</evidence>
<dbReference type="InterPro" id="IPR029063">
    <property type="entry name" value="SAM-dependent_MTases_sf"/>
</dbReference>
<name>A0A317YMD7_MAIZE</name>
<proteinExistence type="predicted"/>
<evidence type="ECO:0000256" key="2">
    <source>
        <dbReference type="ARBA" id="ARBA00022723"/>
    </source>
</evidence>
<evidence type="ECO:0000313" key="8">
    <source>
        <dbReference type="EMBL" id="PWZ58922.1"/>
    </source>
</evidence>
<comment type="function">
    <text evidence="7">Mitochondrial ribosome (mitoribosome) assembly factor. Binds at the interface of the head and body domains of the mitochondrial small ribosomal subunit (mt-SSU), occluding the mRNA channel and preventing compaction of the head domain towards the body. Probable inactive methyltransferase: retains the characteristic folding and ability to bind S-adenosyl-L-methionine, but it probably lost its methyltransferase activity.</text>
</comment>
<protein>
    <submittedName>
        <fullName evidence="8">Methyltransferase-like protein 17, mitochondrial</fullName>
    </submittedName>
</protein>
<sequence>MAAALLPETAPRLLTPETLRTAAKQSQGIHLVPLSLRRAIKRYLRDQDRAHMNRKVLLLSASFDRAKGTGAELAAAATRAALLDDPNAPSGAEQRSARWKVRSAYGDIGLRYREDETVAYVASRMPAIYAACHRVLREVATIRTRCFYRPYRAEFVYRAFGLRNHYIPNELVRQGCQSLAPAKVLDFGAGPSSALWAMRAVWPKSIERVNLVEPSKEMQRAGQSLLDNQQSYALGEIPSLSDRITIVRQLWDLTSDVLVLLEPGTPQGAKIISQMRSYILWMEKRCPHDGRCPLENSDKYCHFVQRLERTSSQRAFKVFSSSFLVICYALGQKVCLYVVLRTKSFAMLLKKRQTPRVRALKFTEAWPLDDLNFETLKERNAKRKPEDLVIDYDDQFPSEEDEEVHVDGGDSLVPYASDEHELSLFHDSEEAEAEQTVRADLEEVGAGLYTAPCEEGGKYKWMYAVPPNGTHPKAHLSV</sequence>
<comment type="caution">
    <text evidence="8">The sequence shown here is derived from an EMBL/GenBank/DDBJ whole genome shotgun (WGS) entry which is preliminary data.</text>
</comment>
<evidence type="ECO:0000256" key="6">
    <source>
        <dbReference type="ARBA" id="ARBA00023128"/>
    </source>
</evidence>
<dbReference type="PANTHER" id="PTHR13184">
    <property type="entry name" value="37S RIBOSOMAL PROTEIN S22"/>
    <property type="match status" value="1"/>
</dbReference>
<evidence type="ECO:0000256" key="3">
    <source>
        <dbReference type="ARBA" id="ARBA00022946"/>
    </source>
</evidence>
<accession>A0A317YMD7</accession>
<dbReference type="EMBL" id="NCVQ01000001">
    <property type="protein sequence ID" value="PWZ58923.1"/>
    <property type="molecule type" value="Genomic_DNA"/>
</dbReference>
<evidence type="ECO:0000256" key="1">
    <source>
        <dbReference type="ARBA" id="ARBA00004173"/>
    </source>
</evidence>
<organism evidence="8">
    <name type="scientific">Zea mays</name>
    <name type="common">Maize</name>
    <dbReference type="NCBI Taxonomy" id="4577"/>
    <lineage>
        <taxon>Eukaryota</taxon>
        <taxon>Viridiplantae</taxon>
        <taxon>Streptophyta</taxon>
        <taxon>Embryophyta</taxon>
        <taxon>Tracheophyta</taxon>
        <taxon>Spermatophyta</taxon>
        <taxon>Magnoliopsida</taxon>
        <taxon>Liliopsida</taxon>
        <taxon>Poales</taxon>
        <taxon>Poaceae</taxon>
        <taxon>PACMAD clade</taxon>
        <taxon>Panicoideae</taxon>
        <taxon>Andropogonodae</taxon>
        <taxon>Andropogoneae</taxon>
        <taxon>Tripsacinae</taxon>
        <taxon>Zea</taxon>
    </lineage>
</organism>
<dbReference type="GO" id="GO:0032259">
    <property type="term" value="P:methylation"/>
    <property type="evidence" value="ECO:0007669"/>
    <property type="project" value="UniProtKB-KW"/>
</dbReference>
<keyword evidence="3" id="KW-0809">Transit peptide</keyword>